<dbReference type="AlphaFoldDB" id="F8P2U1"/>
<evidence type="ECO:0000313" key="2">
    <source>
        <dbReference type="EMBL" id="EGO22476.1"/>
    </source>
</evidence>
<dbReference type="EMBL" id="GL945437">
    <property type="protein sequence ID" value="EGO22476.1"/>
    <property type="molecule type" value="Genomic_DNA"/>
</dbReference>
<dbReference type="Proteomes" id="UP000008064">
    <property type="component" value="Unassembled WGS sequence"/>
</dbReference>
<feature type="compositionally biased region" description="Basic and acidic residues" evidence="1">
    <location>
        <begin position="45"/>
        <end position="61"/>
    </location>
</feature>
<feature type="region of interest" description="Disordered" evidence="1">
    <location>
        <begin position="19"/>
        <end position="89"/>
    </location>
</feature>
<dbReference type="KEGG" id="sla:SERLADRAFT_473347"/>
<name>F8P2U1_SERL9</name>
<protein>
    <submittedName>
        <fullName evidence="2">Uncharacterized protein</fullName>
    </submittedName>
</protein>
<sequence>MPVTTVPETEAHNFNEMHDPLADIIPSSPHIPPIGMSRPAPSPSHVERQLPPHPDPPESHPETTTPGVPGDMGPPTNFDQSTTHSGTQKIVKVNQEMARTATIAEGDRLRAAAPMSSTLSDQGIEETRGPSSHTSEACRNAGKKALADRKPGKMCPGNTLTARYVFFYSNLRLVTFRY</sequence>
<proteinExistence type="predicted"/>
<dbReference type="RefSeq" id="XP_007321014.1">
    <property type="nucleotide sequence ID" value="XM_007320952.1"/>
</dbReference>
<evidence type="ECO:0000256" key="1">
    <source>
        <dbReference type="SAM" id="MobiDB-lite"/>
    </source>
</evidence>
<dbReference type="HOGENOM" id="CLU_1511478_0_0_1"/>
<gene>
    <name evidence="2" type="ORF">SERLADRAFT_473347</name>
</gene>
<dbReference type="GeneID" id="18820298"/>
<reference evidence="2" key="1">
    <citation type="submission" date="2011-04" db="EMBL/GenBank/DDBJ databases">
        <title>Evolution of plant cell wall degrading machinery underlies the functional diversity of forest fungi.</title>
        <authorList>
            <consortium name="US DOE Joint Genome Institute (JGI-PGF)"/>
            <person name="Eastwood D.C."/>
            <person name="Floudas D."/>
            <person name="Binder M."/>
            <person name="Majcherczyk A."/>
            <person name="Schneider P."/>
            <person name="Aerts A."/>
            <person name="Asiegbu F.O."/>
            <person name="Baker S.E."/>
            <person name="Barry K."/>
            <person name="Bendiksby M."/>
            <person name="Blumentritt M."/>
            <person name="Coutinho P.M."/>
            <person name="Cullen D."/>
            <person name="Cullen D."/>
            <person name="Gathman A."/>
            <person name="Goodell B."/>
            <person name="Henrissat B."/>
            <person name="Ihrmark K."/>
            <person name="Kauserud H."/>
            <person name="Kohler A."/>
            <person name="LaButti K."/>
            <person name="Lapidus A."/>
            <person name="Lavin J.L."/>
            <person name="Lee Y.-H."/>
            <person name="Lindquist E."/>
            <person name="Lilly W."/>
            <person name="Lucas S."/>
            <person name="Morin E."/>
            <person name="Murat C."/>
            <person name="Oguiza J.A."/>
            <person name="Park J."/>
            <person name="Pisabarro A.G."/>
            <person name="Riley R."/>
            <person name="Rosling A."/>
            <person name="Salamov A."/>
            <person name="Schmidt O."/>
            <person name="Schmutz J."/>
            <person name="Skrede I."/>
            <person name="Stenlid J."/>
            <person name="Wiebenga A."/>
            <person name="Xie X."/>
            <person name="Kues U."/>
            <person name="Hibbett D.S."/>
            <person name="Hoffmeister D."/>
            <person name="Hogberg N."/>
            <person name="Martin F."/>
            <person name="Grigoriev I.V."/>
            <person name="Watkinson S.C."/>
        </authorList>
    </citation>
    <scope>NUCLEOTIDE SEQUENCE</scope>
    <source>
        <strain evidence="2">S7.9</strain>
    </source>
</reference>
<feature type="region of interest" description="Disordered" evidence="1">
    <location>
        <begin position="114"/>
        <end position="150"/>
    </location>
</feature>
<accession>F8P2U1</accession>
<feature type="compositionally biased region" description="Polar residues" evidence="1">
    <location>
        <begin position="77"/>
        <end position="88"/>
    </location>
</feature>
<organism>
    <name type="scientific">Serpula lacrymans var. lacrymans (strain S7.9)</name>
    <name type="common">Dry rot fungus</name>
    <dbReference type="NCBI Taxonomy" id="578457"/>
    <lineage>
        <taxon>Eukaryota</taxon>
        <taxon>Fungi</taxon>
        <taxon>Dikarya</taxon>
        <taxon>Basidiomycota</taxon>
        <taxon>Agaricomycotina</taxon>
        <taxon>Agaricomycetes</taxon>
        <taxon>Agaricomycetidae</taxon>
        <taxon>Boletales</taxon>
        <taxon>Coniophorineae</taxon>
        <taxon>Serpulaceae</taxon>
        <taxon>Serpula</taxon>
    </lineage>
</organism>